<keyword evidence="1" id="KW-0732">Signal</keyword>
<dbReference type="RefSeq" id="WP_371434532.1">
    <property type="nucleotide sequence ID" value="NZ_JBHSRS010000005.1"/>
</dbReference>
<dbReference type="Pfam" id="PF13472">
    <property type="entry name" value="Lipase_GDSL_2"/>
    <property type="match status" value="1"/>
</dbReference>
<feature type="chain" id="PRO_5047107878" evidence="1">
    <location>
        <begin position="25"/>
        <end position="218"/>
    </location>
</feature>
<dbReference type="InterPro" id="IPR013830">
    <property type="entry name" value="SGNH_hydro"/>
</dbReference>
<dbReference type="SUPFAM" id="SSF52266">
    <property type="entry name" value="SGNH hydrolase"/>
    <property type="match status" value="1"/>
</dbReference>
<gene>
    <name evidence="3" type="ORF">ACFQND_02980</name>
</gene>
<name>A0ABW1TTS5_9BURK</name>
<dbReference type="InterPro" id="IPR051532">
    <property type="entry name" value="Ester_Hydrolysis_Enzymes"/>
</dbReference>
<dbReference type="Gene3D" id="3.40.50.1110">
    <property type="entry name" value="SGNH hydrolase"/>
    <property type="match status" value="1"/>
</dbReference>
<dbReference type="InterPro" id="IPR036514">
    <property type="entry name" value="SGNH_hydro_sf"/>
</dbReference>
<dbReference type="PANTHER" id="PTHR30383:SF24">
    <property type="entry name" value="THIOESTERASE 1_PROTEASE 1_LYSOPHOSPHOLIPASE L1"/>
    <property type="match status" value="1"/>
</dbReference>
<reference evidence="4" key="1">
    <citation type="journal article" date="2019" name="Int. J. Syst. Evol. Microbiol.">
        <title>The Global Catalogue of Microorganisms (GCM) 10K type strain sequencing project: providing services to taxonomists for standard genome sequencing and annotation.</title>
        <authorList>
            <consortium name="The Broad Institute Genomics Platform"/>
            <consortium name="The Broad Institute Genome Sequencing Center for Infectious Disease"/>
            <person name="Wu L."/>
            <person name="Ma J."/>
        </authorList>
    </citation>
    <scope>NUCLEOTIDE SEQUENCE [LARGE SCALE GENOMIC DNA]</scope>
    <source>
        <strain evidence="4">CCUG 39402</strain>
    </source>
</reference>
<dbReference type="EMBL" id="JBHSRS010000005">
    <property type="protein sequence ID" value="MFC6280193.1"/>
    <property type="molecule type" value="Genomic_DNA"/>
</dbReference>
<evidence type="ECO:0000259" key="2">
    <source>
        <dbReference type="Pfam" id="PF13472"/>
    </source>
</evidence>
<feature type="domain" description="SGNH hydrolase-type esterase" evidence="2">
    <location>
        <begin position="46"/>
        <end position="202"/>
    </location>
</feature>
<dbReference type="InterPro" id="IPR006311">
    <property type="entry name" value="TAT_signal"/>
</dbReference>
<proteinExistence type="predicted"/>
<dbReference type="PANTHER" id="PTHR30383">
    <property type="entry name" value="THIOESTERASE 1/PROTEASE 1/LYSOPHOSPHOLIPASE L1"/>
    <property type="match status" value="1"/>
</dbReference>
<protein>
    <submittedName>
        <fullName evidence="3">GDSL-type esterase/lipase family protein</fullName>
    </submittedName>
</protein>
<evidence type="ECO:0000313" key="4">
    <source>
        <dbReference type="Proteomes" id="UP001596270"/>
    </source>
</evidence>
<keyword evidence="4" id="KW-1185">Reference proteome</keyword>
<dbReference type="Proteomes" id="UP001596270">
    <property type="component" value="Unassembled WGS sequence"/>
</dbReference>
<evidence type="ECO:0000313" key="3">
    <source>
        <dbReference type="EMBL" id="MFC6280193.1"/>
    </source>
</evidence>
<feature type="signal peptide" evidence="1">
    <location>
        <begin position="1"/>
        <end position="24"/>
    </location>
</feature>
<organism evidence="3 4">
    <name type="scientific">Polaromonas aquatica</name>
    <dbReference type="NCBI Taxonomy" id="332657"/>
    <lineage>
        <taxon>Bacteria</taxon>
        <taxon>Pseudomonadati</taxon>
        <taxon>Pseudomonadota</taxon>
        <taxon>Betaproteobacteria</taxon>
        <taxon>Burkholderiales</taxon>
        <taxon>Comamonadaceae</taxon>
        <taxon>Polaromonas</taxon>
    </lineage>
</organism>
<accession>A0ABW1TTS5</accession>
<comment type="caution">
    <text evidence="3">The sequence shown here is derived from an EMBL/GenBank/DDBJ whole genome shotgun (WGS) entry which is preliminary data.</text>
</comment>
<evidence type="ECO:0000256" key="1">
    <source>
        <dbReference type="SAM" id="SignalP"/>
    </source>
</evidence>
<sequence>MTLSSAPLRRQLLLGSLGATLLLAAGCSKTAKPKGQALAREATLLCLGDSLTFGYGATPDTSYPQRLEQLTGHVTQNAGVNGDTSDGALARLPGLLQANTPGLVLVSIGGNDFLRGLPVDRTKATLKQIVQTAGASTQVVLIAQPKPVLMAAATGSLKDHEVYAEVAGDTGVALFADGWSHVLSRAELRSDQIHANAEGYKVFAERLDAWLREQKFIA</sequence>
<dbReference type="PROSITE" id="PS51318">
    <property type="entry name" value="TAT"/>
    <property type="match status" value="1"/>
</dbReference>